<keyword evidence="7" id="KW-1185">Reference proteome</keyword>
<comment type="similarity">
    <text evidence="2">Belongs to the pterin-4-alpha-carbinolamine dehydratase family.</text>
</comment>
<evidence type="ECO:0000256" key="2">
    <source>
        <dbReference type="ARBA" id="ARBA00006472"/>
    </source>
</evidence>
<evidence type="ECO:0000256" key="3">
    <source>
        <dbReference type="ARBA" id="ARBA00013252"/>
    </source>
</evidence>
<feature type="compositionally biased region" description="Basic and acidic residues" evidence="5">
    <location>
        <begin position="303"/>
        <end position="314"/>
    </location>
</feature>
<comment type="caution">
    <text evidence="6">The sequence shown here is derived from an EMBL/GenBank/DDBJ whole genome shotgun (WGS) entry which is preliminary data.</text>
</comment>
<dbReference type="InterPro" id="IPR001533">
    <property type="entry name" value="Pterin_deHydtase"/>
</dbReference>
<evidence type="ECO:0000313" key="7">
    <source>
        <dbReference type="Proteomes" id="UP001175001"/>
    </source>
</evidence>
<accession>A0AA40D4B7</accession>
<dbReference type="SUPFAM" id="SSF55248">
    <property type="entry name" value="PCD-like"/>
    <property type="match status" value="1"/>
</dbReference>
<sequence>MSPPLRSLVRVRPSHIANISRLLHRSAAVAPPTFRALSTRSTTRPSRSTHTTITTTTRFSSSSSSSSPTDQPAPVSEPKSNDGSDLKATSLSLKYLDLLLENTHWRLTPDGTGLERIYVFQSPQRAAEFCASVFGWSQARAHDPEWAGCRECVYVRWTTHKPPGLSMADIEGAMACERFDDGANDVGEPRVKDFARILRARDDGQELWPEWKALGRREGRTTRVWSEQEMAKLWHWMRRRALVEECASKDGNFWPAWSMVWGMACVTQTRWATIASDDDDGDAIILNMVRERQGNPDNNAMKKVTEETNPRKDPSVKLEELIKELMNGRLPLS</sequence>
<evidence type="ECO:0000313" key="6">
    <source>
        <dbReference type="EMBL" id="KAK0662630.1"/>
    </source>
</evidence>
<evidence type="ECO:0000256" key="4">
    <source>
        <dbReference type="ARBA" id="ARBA00023239"/>
    </source>
</evidence>
<protein>
    <recommendedName>
        <fullName evidence="3">4a-hydroxytetrahydrobiopterin dehydratase</fullName>
        <ecNumber evidence="3">4.2.1.96</ecNumber>
    </recommendedName>
</protein>
<reference evidence="6" key="1">
    <citation type="submission" date="2023-06" db="EMBL/GenBank/DDBJ databases">
        <title>Multi-omics analyses reveal the molecular pathogenesis toolkit of Lasiodiplodia hormozganensis, a cross-kingdom pathogen.</title>
        <authorList>
            <person name="Felix C."/>
            <person name="Meneses R."/>
            <person name="Goncalves M.F.M."/>
            <person name="Tilleman L."/>
            <person name="Duarte A.S."/>
            <person name="Jorrin-Novo J.V."/>
            <person name="Van De Peer Y."/>
            <person name="Deforce D."/>
            <person name="Van Nieuwerburgh F."/>
            <person name="Esteves A.C."/>
            <person name="Alves A."/>
        </authorList>
    </citation>
    <scope>NUCLEOTIDE SEQUENCE</scope>
    <source>
        <strain evidence="6">CBS 339.90</strain>
    </source>
</reference>
<feature type="compositionally biased region" description="Low complexity" evidence="5">
    <location>
        <begin position="38"/>
        <end position="69"/>
    </location>
</feature>
<dbReference type="Pfam" id="PF01329">
    <property type="entry name" value="Pterin_4a"/>
    <property type="match status" value="1"/>
</dbReference>
<dbReference type="Gene3D" id="3.30.1360.20">
    <property type="entry name" value="Transcriptional coactivator/pterin dehydratase"/>
    <property type="match status" value="1"/>
</dbReference>
<organism evidence="6 7">
    <name type="scientific">Lasiodiplodia hormozganensis</name>
    <dbReference type="NCBI Taxonomy" id="869390"/>
    <lineage>
        <taxon>Eukaryota</taxon>
        <taxon>Fungi</taxon>
        <taxon>Dikarya</taxon>
        <taxon>Ascomycota</taxon>
        <taxon>Pezizomycotina</taxon>
        <taxon>Dothideomycetes</taxon>
        <taxon>Dothideomycetes incertae sedis</taxon>
        <taxon>Botryosphaeriales</taxon>
        <taxon>Botryosphaeriaceae</taxon>
        <taxon>Lasiodiplodia</taxon>
    </lineage>
</organism>
<keyword evidence="4" id="KW-0456">Lyase</keyword>
<evidence type="ECO:0000256" key="1">
    <source>
        <dbReference type="ARBA" id="ARBA00001554"/>
    </source>
</evidence>
<feature type="region of interest" description="Disordered" evidence="5">
    <location>
        <begin position="34"/>
        <end position="85"/>
    </location>
</feature>
<feature type="region of interest" description="Disordered" evidence="5">
    <location>
        <begin position="294"/>
        <end position="314"/>
    </location>
</feature>
<dbReference type="EC" id="4.2.1.96" evidence="3"/>
<gene>
    <name evidence="6" type="ORF">DIS24_g1716</name>
</gene>
<evidence type="ECO:0000256" key="5">
    <source>
        <dbReference type="SAM" id="MobiDB-lite"/>
    </source>
</evidence>
<dbReference type="InterPro" id="IPR036428">
    <property type="entry name" value="PCD_sf"/>
</dbReference>
<name>A0AA40D4B7_9PEZI</name>
<comment type="catalytic activity">
    <reaction evidence="1">
        <text>(4aS,6R)-4a-hydroxy-L-erythro-5,6,7,8-tetrahydrobiopterin = (6R)-L-erythro-6,7-dihydrobiopterin + H2O</text>
        <dbReference type="Rhea" id="RHEA:11920"/>
        <dbReference type="ChEBI" id="CHEBI:15377"/>
        <dbReference type="ChEBI" id="CHEBI:15642"/>
        <dbReference type="ChEBI" id="CHEBI:43120"/>
        <dbReference type="EC" id="4.2.1.96"/>
    </reaction>
</comment>
<dbReference type="Proteomes" id="UP001175001">
    <property type="component" value="Unassembled WGS sequence"/>
</dbReference>
<dbReference type="GO" id="GO:0006729">
    <property type="term" value="P:tetrahydrobiopterin biosynthetic process"/>
    <property type="evidence" value="ECO:0007669"/>
    <property type="project" value="InterPro"/>
</dbReference>
<dbReference type="GO" id="GO:0008124">
    <property type="term" value="F:4-alpha-hydroxytetrahydrobiopterin dehydratase activity"/>
    <property type="evidence" value="ECO:0007669"/>
    <property type="project" value="UniProtKB-EC"/>
</dbReference>
<proteinExistence type="inferred from homology"/>
<dbReference type="AlphaFoldDB" id="A0AA40D4B7"/>
<dbReference type="EMBL" id="JAUJDW010000005">
    <property type="protein sequence ID" value="KAK0662630.1"/>
    <property type="molecule type" value="Genomic_DNA"/>
</dbReference>